<gene>
    <name evidence="1" type="ORF">I0K15_06630</name>
</gene>
<dbReference type="KEGG" id="poz:I0K15_06630"/>
<dbReference type="EMBL" id="CP064942">
    <property type="protein sequence ID" value="QPH55405.1"/>
    <property type="molecule type" value="Genomic_DNA"/>
</dbReference>
<reference evidence="1 2" key="1">
    <citation type="submission" date="2020-11" db="EMBL/GenBank/DDBJ databases">
        <title>Description of Pontivivens ytuae sp. nov. isolated from deep sea sediment of Mariana Trench.</title>
        <authorList>
            <person name="Wang Z."/>
            <person name="Sun Q.-L."/>
            <person name="Xu X.-D."/>
            <person name="Tang Y.-Z."/>
            <person name="Zhang J."/>
        </authorList>
    </citation>
    <scope>NUCLEOTIDE SEQUENCE [LARGE SCALE GENOMIC DNA]</scope>
    <source>
        <strain evidence="1 2">MT2928</strain>
    </source>
</reference>
<accession>A0A7S9LUU8</accession>
<dbReference type="InterPro" id="IPR021889">
    <property type="entry name" value="DUF3500"/>
</dbReference>
<protein>
    <submittedName>
        <fullName evidence="1">DUF3500 domain-containing protein</fullName>
    </submittedName>
</protein>
<dbReference type="AlphaFoldDB" id="A0A7S9LUU8"/>
<evidence type="ECO:0000313" key="1">
    <source>
        <dbReference type="EMBL" id="QPH55405.1"/>
    </source>
</evidence>
<dbReference type="Pfam" id="PF12006">
    <property type="entry name" value="DUF3500"/>
    <property type="match status" value="1"/>
</dbReference>
<evidence type="ECO:0000313" key="2">
    <source>
        <dbReference type="Proteomes" id="UP000594800"/>
    </source>
</evidence>
<dbReference type="InterPro" id="IPR006311">
    <property type="entry name" value="TAT_signal"/>
</dbReference>
<dbReference type="PANTHER" id="PTHR37489">
    <property type="entry name" value="DUF3500 DOMAIN-CONTAINING PROTEIN"/>
    <property type="match status" value="1"/>
</dbReference>
<organism evidence="1 2">
    <name type="scientific">Pontivivens ytuae</name>
    <dbReference type="NCBI Taxonomy" id="2789856"/>
    <lineage>
        <taxon>Bacteria</taxon>
        <taxon>Pseudomonadati</taxon>
        <taxon>Pseudomonadota</taxon>
        <taxon>Alphaproteobacteria</taxon>
        <taxon>Rhodobacterales</taxon>
        <taxon>Paracoccaceae</taxon>
        <taxon>Pontivivens</taxon>
    </lineage>
</organism>
<dbReference type="RefSeq" id="WP_196104604.1">
    <property type="nucleotide sequence ID" value="NZ_CP064942.1"/>
</dbReference>
<dbReference type="Proteomes" id="UP000594800">
    <property type="component" value="Chromosome"/>
</dbReference>
<dbReference type="PANTHER" id="PTHR37489:SF1">
    <property type="entry name" value="DUF3500 DOMAIN-CONTAINING PROTEIN"/>
    <property type="match status" value="1"/>
</dbReference>
<keyword evidence="2" id="KW-1185">Reference proteome</keyword>
<proteinExistence type="predicted"/>
<sequence length="349" mass="38000">MSRFPTSPLNRREALALTAGGAALAALPAAIRPAQAQAATPGALMVERAQRVLGLLDEPQVESVRFGFDSATRRAWDYMIGSAVPTGLPLEQMTAEQKDAAMDLLATALSPSGLVMAERIMLQQDILRDEWGKGSPTRNSERFSLTVYGEPGDGPWAWRWEGHHLTLSLTLVGDRVVSVTPNAFASEPNTVPSGPHAGMVVLEEEEMLGRQLFADLAQPNRDRALLREASFGNVLTTAGNERRFGNDRAGVPLADLPQAQADLAVRLIEVYAVDPLTTALAEEQSARIREGDLMATRFGWAGADLDGPSIYYRLHGDTFVIEFATVRNQPQHLHTIRHDPERNLGNHAV</sequence>
<dbReference type="PROSITE" id="PS51318">
    <property type="entry name" value="TAT"/>
    <property type="match status" value="1"/>
</dbReference>
<name>A0A7S9LUU8_9RHOB</name>